<evidence type="ECO:0000256" key="2">
    <source>
        <dbReference type="SAM" id="SignalP"/>
    </source>
</evidence>
<dbReference type="OrthoDB" id="3245657at2759"/>
<feature type="compositionally biased region" description="Low complexity" evidence="1">
    <location>
        <begin position="360"/>
        <end position="375"/>
    </location>
</feature>
<feature type="signal peptide" evidence="2">
    <location>
        <begin position="1"/>
        <end position="22"/>
    </location>
</feature>
<keyword evidence="2" id="KW-0732">Signal</keyword>
<evidence type="ECO:0000256" key="1">
    <source>
        <dbReference type="SAM" id="MobiDB-lite"/>
    </source>
</evidence>
<dbReference type="EMBL" id="KV426089">
    <property type="protein sequence ID" value="KZV88810.1"/>
    <property type="molecule type" value="Genomic_DNA"/>
</dbReference>
<proteinExistence type="predicted"/>
<protein>
    <submittedName>
        <fullName evidence="3">Uncharacterized protein</fullName>
    </submittedName>
</protein>
<sequence>MAPRRSLTAFLVAAAALSAAHAATITYDDTDAAWNYIGNWGVISAAAPCTACNTQPDPKKTHGGTWHDLSQGGSAQLSFVGSSLVVYAVCPKGIYRSNFTFLLDNEPAGTFLAPEGGCNDYVYNQAIFHKSGLSVSSHIFQVNNFIAPGEQFSSSDLVIDYAVVNPVGATSATATLTPSKTTSTGSVTRSTAINPPSTTGTAGRNTTVDDADPAWTYTGPWGAISAAQPCAACVTQPDAKKAHATTWHDLSQAGSAQLLFTGNALSLYAICPGPLEGGGAFSSHFSFTLDGKANGTFTGPADGCKAYQYNQLVYNVVGLEQGTHNFTISNVVAAQGAGNPSDLILDYAIIGGGSALSGTGSSSSSSSNSDSSSEPTPTPDSPEENGDNGCGQLAHANSFVVALLAVAVAALAL</sequence>
<evidence type="ECO:0000313" key="4">
    <source>
        <dbReference type="Proteomes" id="UP000077266"/>
    </source>
</evidence>
<feature type="chain" id="PRO_5007857668" evidence="2">
    <location>
        <begin position="23"/>
        <end position="413"/>
    </location>
</feature>
<name>A0A165FDE1_EXIGL</name>
<feature type="region of interest" description="Disordered" evidence="1">
    <location>
        <begin position="178"/>
        <end position="210"/>
    </location>
</feature>
<accession>A0A165FDE1</accession>
<dbReference type="AlphaFoldDB" id="A0A165FDE1"/>
<dbReference type="InParanoid" id="A0A165FDE1"/>
<feature type="compositionally biased region" description="Polar residues" evidence="1">
    <location>
        <begin position="185"/>
        <end position="208"/>
    </location>
</feature>
<feature type="region of interest" description="Disordered" evidence="1">
    <location>
        <begin position="360"/>
        <end position="390"/>
    </location>
</feature>
<reference evidence="3 4" key="1">
    <citation type="journal article" date="2016" name="Mol. Biol. Evol.">
        <title>Comparative Genomics of Early-Diverging Mushroom-Forming Fungi Provides Insights into the Origins of Lignocellulose Decay Capabilities.</title>
        <authorList>
            <person name="Nagy L.G."/>
            <person name="Riley R."/>
            <person name="Tritt A."/>
            <person name="Adam C."/>
            <person name="Daum C."/>
            <person name="Floudas D."/>
            <person name="Sun H."/>
            <person name="Yadav J.S."/>
            <person name="Pangilinan J."/>
            <person name="Larsson K.H."/>
            <person name="Matsuura K."/>
            <person name="Barry K."/>
            <person name="Labutti K."/>
            <person name="Kuo R."/>
            <person name="Ohm R.A."/>
            <person name="Bhattacharya S.S."/>
            <person name="Shirouzu T."/>
            <person name="Yoshinaga Y."/>
            <person name="Martin F.M."/>
            <person name="Grigoriev I.V."/>
            <person name="Hibbett D.S."/>
        </authorList>
    </citation>
    <scope>NUCLEOTIDE SEQUENCE [LARGE SCALE GENOMIC DNA]</scope>
    <source>
        <strain evidence="3 4">HHB12029</strain>
    </source>
</reference>
<evidence type="ECO:0000313" key="3">
    <source>
        <dbReference type="EMBL" id="KZV88810.1"/>
    </source>
</evidence>
<keyword evidence="4" id="KW-1185">Reference proteome</keyword>
<gene>
    <name evidence="3" type="ORF">EXIGLDRAFT_838929</name>
</gene>
<dbReference type="Gene3D" id="2.60.120.260">
    <property type="entry name" value="Galactose-binding domain-like"/>
    <property type="match status" value="1"/>
</dbReference>
<organism evidence="3 4">
    <name type="scientific">Exidia glandulosa HHB12029</name>
    <dbReference type="NCBI Taxonomy" id="1314781"/>
    <lineage>
        <taxon>Eukaryota</taxon>
        <taxon>Fungi</taxon>
        <taxon>Dikarya</taxon>
        <taxon>Basidiomycota</taxon>
        <taxon>Agaricomycotina</taxon>
        <taxon>Agaricomycetes</taxon>
        <taxon>Auriculariales</taxon>
        <taxon>Exidiaceae</taxon>
        <taxon>Exidia</taxon>
    </lineage>
</organism>
<dbReference type="STRING" id="1314781.A0A165FDE1"/>
<dbReference type="Proteomes" id="UP000077266">
    <property type="component" value="Unassembled WGS sequence"/>
</dbReference>